<evidence type="ECO:0000256" key="3">
    <source>
        <dbReference type="ARBA" id="ARBA00023237"/>
    </source>
</evidence>
<evidence type="ECO:0000259" key="5">
    <source>
        <dbReference type="SMART" id="SM00965"/>
    </source>
</evidence>
<evidence type="ECO:0000313" key="7">
    <source>
        <dbReference type="Proteomes" id="UP000282741"/>
    </source>
</evidence>
<dbReference type="GeneID" id="92993163"/>
<accession>A0AAN1VI40</accession>
<proteinExistence type="predicted"/>
<gene>
    <name evidence="6" type="ORF">CS347_22465</name>
</gene>
<dbReference type="InterPro" id="IPR011662">
    <property type="entry name" value="Secretin/TonB_short_N"/>
</dbReference>
<dbReference type="GO" id="GO:0019867">
    <property type="term" value="C:outer membrane"/>
    <property type="evidence" value="ECO:0007669"/>
    <property type="project" value="InterPro"/>
</dbReference>
<organism evidence="6 7">
    <name type="scientific">Bordetella hinzii</name>
    <dbReference type="NCBI Taxonomy" id="103855"/>
    <lineage>
        <taxon>Bacteria</taxon>
        <taxon>Pseudomonadati</taxon>
        <taxon>Pseudomonadota</taxon>
        <taxon>Betaproteobacteria</taxon>
        <taxon>Burkholderiales</taxon>
        <taxon>Alcaligenaceae</taxon>
        <taxon>Bordetella</taxon>
    </lineage>
</organism>
<evidence type="ECO:0000256" key="2">
    <source>
        <dbReference type="ARBA" id="ARBA00023136"/>
    </source>
</evidence>
<dbReference type="KEGG" id="bhz:ACR54_01708"/>
<feature type="domain" description="Secretin/TonB short N-terminal" evidence="5">
    <location>
        <begin position="62"/>
        <end position="113"/>
    </location>
</feature>
<reference evidence="7" key="1">
    <citation type="submission" date="2017-10" db="EMBL/GenBank/DDBJ databases">
        <title>Whole genome sequencing of various Bordetella species.</title>
        <authorList>
            <person name="Weigand M.R."/>
            <person name="Loparev V."/>
            <person name="Peng Y."/>
            <person name="Bowden K.E."/>
            <person name="Tondella M.L."/>
            <person name="Williams M.M."/>
        </authorList>
    </citation>
    <scope>NUCLEOTIDE SEQUENCE [LARGE SCALE GENOMIC DNA]</scope>
    <source>
        <strain evidence="7">H720</strain>
    </source>
</reference>
<evidence type="ECO:0000256" key="1">
    <source>
        <dbReference type="ARBA" id="ARBA00022448"/>
    </source>
</evidence>
<protein>
    <submittedName>
        <fullName evidence="6">TonB-dependent outer membrane receptor</fullName>
    </submittedName>
</protein>
<dbReference type="Gene3D" id="3.55.50.30">
    <property type="match status" value="1"/>
</dbReference>
<evidence type="ECO:0000256" key="4">
    <source>
        <dbReference type="SAM" id="SignalP"/>
    </source>
</evidence>
<dbReference type="EMBL" id="CP024172">
    <property type="protein sequence ID" value="AZW19318.1"/>
    <property type="molecule type" value="Genomic_DNA"/>
</dbReference>
<keyword evidence="4" id="KW-0732">Signal</keyword>
<dbReference type="Proteomes" id="UP000282741">
    <property type="component" value="Chromosome"/>
</dbReference>
<keyword evidence="1" id="KW-0813">Transport</keyword>
<sequence>MVGGDRSGISVLRQMGRMLACAGMLMALAPAHAGAEGGLIQFDIPAQPLDGALLAYTRATGLSVLVSSRLSQGQYGSAVRGRYTARQALDRLLASTPLQARYVSDSAFTLVAPGPQGQAALKNYAGVIQRTLTRALCHSQAEAFGRYRAGLRLWFTPAGAIERAELVSSSGLGDTALPDRLRGLLMDRPPPPGLEQPVGILLTQHADPAAVCRAAAH</sequence>
<keyword evidence="2" id="KW-0472">Membrane</keyword>
<dbReference type="SMART" id="SM00965">
    <property type="entry name" value="STN"/>
    <property type="match status" value="1"/>
</dbReference>
<keyword evidence="3" id="KW-0998">Cell outer membrane</keyword>
<evidence type="ECO:0000313" key="6">
    <source>
        <dbReference type="EMBL" id="AZW19318.1"/>
    </source>
</evidence>
<feature type="signal peptide" evidence="4">
    <location>
        <begin position="1"/>
        <end position="33"/>
    </location>
</feature>
<dbReference type="RefSeq" id="WP_048939976.1">
    <property type="nucleotide sequence ID" value="NZ_CP012076.1"/>
</dbReference>
<name>A0AAN1VI40_9BORD</name>
<dbReference type="AlphaFoldDB" id="A0AAN1VI40"/>
<feature type="chain" id="PRO_5042824705" evidence="4">
    <location>
        <begin position="34"/>
        <end position="217"/>
    </location>
</feature>
<keyword evidence="6" id="KW-0675">Receptor</keyword>